<proteinExistence type="predicted"/>
<dbReference type="Proteomes" id="UP001596207">
    <property type="component" value="Unassembled WGS sequence"/>
</dbReference>
<evidence type="ECO:0000313" key="1">
    <source>
        <dbReference type="EMBL" id="MFC5944838.1"/>
    </source>
</evidence>
<gene>
    <name evidence="1" type="ORF">ACFPZ4_25625</name>
</gene>
<reference evidence="2" key="1">
    <citation type="journal article" date="2019" name="Int. J. Syst. Evol. Microbiol.">
        <title>The Global Catalogue of Microorganisms (GCM) 10K type strain sequencing project: providing services to taxonomists for standard genome sequencing and annotation.</title>
        <authorList>
            <consortium name="The Broad Institute Genomics Platform"/>
            <consortium name="The Broad Institute Genome Sequencing Center for Infectious Disease"/>
            <person name="Wu L."/>
            <person name="Ma J."/>
        </authorList>
    </citation>
    <scope>NUCLEOTIDE SEQUENCE [LARGE SCALE GENOMIC DNA]</scope>
    <source>
        <strain evidence="2">CGMCC 4.7173</strain>
    </source>
</reference>
<accession>A0ABW1HW33</accession>
<comment type="caution">
    <text evidence="1">The sequence shown here is derived from an EMBL/GenBank/DDBJ whole genome shotgun (WGS) entry which is preliminary data.</text>
</comment>
<keyword evidence="2" id="KW-1185">Reference proteome</keyword>
<sequence length="330" mass="35474">MGRPARSLLLMVLLGAVLLGSVGVATGLPGRLVAEARKGHPPAASVSVGPLPGATLPIADWEPTLDQYQRIQRARLLATRRCMARLGIDLSMPPVRPVRHPGATGAVYALGDRVPGRFGYRGPEGYQDDLFTVMVRGLTKALVVPEPYIGAFDGSVDTFRGAPVPSGGCEGEVRRLLDTPAGVALRASIRDERVVPWTALAELEQAATAKVESDDRFRRAQADWSRCMRRAGYRYADTAAAEGDGRWATSVSVTDEEPERPLSAEEIATAVADDRCRTEVGLKVLSFALLADYQGELIRRDGTRLKQVRRLLDLQVVSAAAILGAPGAER</sequence>
<protein>
    <recommendedName>
        <fullName evidence="3">Secreted protein</fullName>
    </recommendedName>
</protein>
<dbReference type="EMBL" id="JBHSQQ010000225">
    <property type="protein sequence ID" value="MFC5944838.1"/>
    <property type="molecule type" value="Genomic_DNA"/>
</dbReference>
<dbReference type="RefSeq" id="WP_353901291.1">
    <property type="nucleotide sequence ID" value="NZ_CP158970.1"/>
</dbReference>
<evidence type="ECO:0000313" key="2">
    <source>
        <dbReference type="Proteomes" id="UP001596207"/>
    </source>
</evidence>
<organism evidence="1 2">
    <name type="scientific">Micromonospora harpali</name>
    <dbReference type="NCBI Taxonomy" id="1490225"/>
    <lineage>
        <taxon>Bacteria</taxon>
        <taxon>Bacillati</taxon>
        <taxon>Actinomycetota</taxon>
        <taxon>Actinomycetes</taxon>
        <taxon>Micromonosporales</taxon>
        <taxon>Micromonosporaceae</taxon>
        <taxon>Micromonospora</taxon>
    </lineage>
</organism>
<evidence type="ECO:0008006" key="3">
    <source>
        <dbReference type="Google" id="ProtNLM"/>
    </source>
</evidence>
<name>A0ABW1HW33_9ACTN</name>